<keyword evidence="1" id="KW-0863">Zinc-finger</keyword>
<evidence type="ECO:0000256" key="2">
    <source>
        <dbReference type="SAM" id="Coils"/>
    </source>
</evidence>
<dbReference type="PANTHER" id="PTHR33223">
    <property type="entry name" value="CCHC-TYPE DOMAIN-CONTAINING PROTEIN"/>
    <property type="match status" value="1"/>
</dbReference>
<organism evidence="5 6">
    <name type="scientific">Daphnia magna</name>
    <dbReference type="NCBI Taxonomy" id="35525"/>
    <lineage>
        <taxon>Eukaryota</taxon>
        <taxon>Metazoa</taxon>
        <taxon>Ecdysozoa</taxon>
        <taxon>Arthropoda</taxon>
        <taxon>Crustacea</taxon>
        <taxon>Branchiopoda</taxon>
        <taxon>Diplostraca</taxon>
        <taxon>Cladocera</taxon>
        <taxon>Anomopoda</taxon>
        <taxon>Daphniidae</taxon>
        <taxon>Daphnia</taxon>
    </lineage>
</organism>
<comment type="caution">
    <text evidence="5">The sequence shown here is derived from an EMBL/GenBank/DDBJ whole genome shotgun (WGS) entry which is preliminary data.</text>
</comment>
<dbReference type="Pfam" id="PF00098">
    <property type="entry name" value="zf-CCHC"/>
    <property type="match status" value="1"/>
</dbReference>
<evidence type="ECO:0000259" key="4">
    <source>
        <dbReference type="PROSITE" id="PS50158"/>
    </source>
</evidence>
<dbReference type="SMART" id="SM00343">
    <property type="entry name" value="ZnF_C2HC"/>
    <property type="match status" value="1"/>
</dbReference>
<protein>
    <recommendedName>
        <fullName evidence="4">CCHC-type domain-containing protein</fullName>
    </recommendedName>
</protein>
<feature type="compositionally biased region" description="Polar residues" evidence="3">
    <location>
        <begin position="791"/>
        <end position="807"/>
    </location>
</feature>
<feature type="region of interest" description="Disordered" evidence="3">
    <location>
        <begin position="691"/>
        <end position="807"/>
    </location>
</feature>
<feature type="compositionally biased region" description="Polar residues" evidence="3">
    <location>
        <begin position="764"/>
        <end position="779"/>
    </location>
</feature>
<keyword evidence="2" id="KW-0175">Coiled coil</keyword>
<evidence type="ECO:0000313" key="5">
    <source>
        <dbReference type="EMBL" id="KAK4045578.1"/>
    </source>
</evidence>
<dbReference type="InterPro" id="IPR001878">
    <property type="entry name" value="Znf_CCHC"/>
</dbReference>
<feature type="compositionally biased region" description="Basic and acidic residues" evidence="3">
    <location>
        <begin position="453"/>
        <end position="462"/>
    </location>
</feature>
<keyword evidence="1" id="KW-0862">Zinc</keyword>
<dbReference type="PANTHER" id="PTHR33223:SF6">
    <property type="entry name" value="CCHC-TYPE DOMAIN-CONTAINING PROTEIN"/>
    <property type="match status" value="1"/>
</dbReference>
<evidence type="ECO:0000313" key="6">
    <source>
        <dbReference type="Proteomes" id="UP001234178"/>
    </source>
</evidence>
<evidence type="ECO:0000256" key="1">
    <source>
        <dbReference type="PROSITE-ProRule" id="PRU00047"/>
    </source>
</evidence>
<keyword evidence="6" id="KW-1185">Reference proteome</keyword>
<dbReference type="InterPro" id="IPR005162">
    <property type="entry name" value="Retrotrans_gag_dom"/>
</dbReference>
<keyword evidence="1" id="KW-0479">Metal-binding</keyword>
<evidence type="ECO:0000256" key="3">
    <source>
        <dbReference type="SAM" id="MobiDB-lite"/>
    </source>
</evidence>
<feature type="compositionally biased region" description="Basic and acidic residues" evidence="3">
    <location>
        <begin position="711"/>
        <end position="760"/>
    </location>
</feature>
<sequence>MPSDSPVQKTALNENTLLPLYPVLQESDLTDQDPNLSHHREQFLDHWKTLIDVEFKQDLERSKAYQTTSTTENIQQLQTQKQEASQATQNSLHFYTYYLLENTLKVTDGVTAETIANATKTLKDDIVVQGGNTRTLDSLLQQLHTLHGKEKEFLFGTISVLQKESVIALIEDKKQISTLKFELSNAQKQLESNKKKAKSSKYTLSSSLEQLQENNEALKNSLEKANSRIADLEQNLEVTLATESQLQNLLKRKEENNAAVETEGQEIINKLEGEKTRLIQKLSSAENQIKQVSETAEQLQKEIKVLADRRLDKASTEKINLKKNLLDFTSKNKNLEKDLQELQDRVQGQENQIIILENRVKEYKKLQVKFIETEDSNDSRLDEDEPGEITKLVGDINELTLPTDSGDKSLHYELEIEQANDFEQTIENLKTQIEHLNKTIIYLEQENQQLKKKVDMGVKHDDEDTSEKTFANTRKKNPKDDDIPETEQDDEDAKKVNRVATRRRTREAFEWHENYAEEEGDDLNYQDWKEALITRFQDTYDLATLEKKISKLTQKPEENCRAFVSRLNNLYDTIAGKEERADHNQTIIEGQLLNKVKKMRDHRKSKILLQGLLPKYKAKLYLRMPENTEDFDALCKQLFISEKILHTKEATDDKEMSAVIAGITHHEKQQDDKIQLLEQKLSEALSELKCTNTKRGSSQENDVTIAATDQYENRRPRPSERYSRSRDSRVRFADSHNSRESSRERSLSRNRDNSPYRRDYNLSGRRNYNPSGYRQTRFPSHQRPPYRNDYPNRQENYNGPNNYRPQARYNSNQHLQQQQHTSNNPRTTENREITCYKCNRRGHIARECWTDMARTNNQGPR</sequence>
<dbReference type="SUPFAM" id="SSF57756">
    <property type="entry name" value="Retrovirus zinc finger-like domains"/>
    <property type="match status" value="1"/>
</dbReference>
<feature type="domain" description="CCHC-type" evidence="4">
    <location>
        <begin position="835"/>
        <end position="848"/>
    </location>
</feature>
<dbReference type="Gene3D" id="4.10.60.10">
    <property type="entry name" value="Zinc finger, CCHC-type"/>
    <property type="match status" value="1"/>
</dbReference>
<feature type="compositionally biased region" description="Acidic residues" evidence="3">
    <location>
        <begin position="482"/>
        <end position="491"/>
    </location>
</feature>
<feature type="region of interest" description="Disordered" evidence="3">
    <location>
        <begin position="453"/>
        <end position="496"/>
    </location>
</feature>
<dbReference type="Pfam" id="PF03732">
    <property type="entry name" value="Retrotrans_gag"/>
    <property type="match status" value="1"/>
</dbReference>
<name>A0ABR0BAH4_9CRUS</name>
<dbReference type="PROSITE" id="PS50158">
    <property type="entry name" value="ZF_CCHC"/>
    <property type="match status" value="1"/>
</dbReference>
<reference evidence="5 6" key="1">
    <citation type="journal article" date="2023" name="Nucleic Acids Res.">
        <title>The hologenome of Daphnia magna reveals possible DNA methylation and microbiome-mediated evolution of the host genome.</title>
        <authorList>
            <person name="Chaturvedi A."/>
            <person name="Li X."/>
            <person name="Dhandapani V."/>
            <person name="Marshall H."/>
            <person name="Kissane S."/>
            <person name="Cuenca-Cambronero M."/>
            <person name="Asole G."/>
            <person name="Calvet F."/>
            <person name="Ruiz-Romero M."/>
            <person name="Marangio P."/>
            <person name="Guigo R."/>
            <person name="Rago D."/>
            <person name="Mirbahai L."/>
            <person name="Eastwood N."/>
            <person name="Colbourne J.K."/>
            <person name="Zhou J."/>
            <person name="Mallon E."/>
            <person name="Orsini L."/>
        </authorList>
    </citation>
    <scope>NUCLEOTIDE SEQUENCE [LARGE SCALE GENOMIC DNA]</scope>
    <source>
        <strain evidence="5">LRV0_1</strain>
    </source>
</reference>
<dbReference type="Proteomes" id="UP001234178">
    <property type="component" value="Unassembled WGS sequence"/>
</dbReference>
<dbReference type="EMBL" id="JAOYFB010000045">
    <property type="protein sequence ID" value="KAK4045578.1"/>
    <property type="molecule type" value="Genomic_DNA"/>
</dbReference>
<gene>
    <name evidence="5" type="ORF">OUZ56_033224</name>
</gene>
<accession>A0ABR0BAH4</accession>
<feature type="compositionally biased region" description="Polar residues" evidence="3">
    <location>
        <begin position="691"/>
        <end position="702"/>
    </location>
</feature>
<feature type="coiled-coil region" evidence="2">
    <location>
        <begin position="176"/>
        <end position="366"/>
    </location>
</feature>
<feature type="coiled-coil region" evidence="2">
    <location>
        <begin position="412"/>
        <end position="453"/>
    </location>
</feature>
<proteinExistence type="predicted"/>
<dbReference type="InterPro" id="IPR036875">
    <property type="entry name" value="Znf_CCHC_sf"/>
</dbReference>